<sequence>MTNHDAVRATVYLQVQPEYTWRAKQSRKFDEPSAIDGAKVVGSTQNKSQKPKPGTVEVKVTIEIPKGAFLPLRPEAIVIVPESLTAPHPVMVEAQDANEGAL</sequence>
<organism evidence="1 2">
    <name type="scientific">Microbacterium oleivorans</name>
    <dbReference type="NCBI Taxonomy" id="273677"/>
    <lineage>
        <taxon>Bacteria</taxon>
        <taxon>Bacillati</taxon>
        <taxon>Actinomycetota</taxon>
        <taxon>Actinomycetes</taxon>
        <taxon>Micrococcales</taxon>
        <taxon>Microbacteriaceae</taxon>
        <taxon>Microbacterium</taxon>
    </lineage>
</organism>
<dbReference type="AlphaFoldDB" id="A0A7D5F5V0"/>
<reference evidence="1 2" key="1">
    <citation type="submission" date="2020-06" db="EMBL/GenBank/DDBJ databases">
        <authorList>
            <person name="Jo H."/>
        </authorList>
    </citation>
    <scope>NUCLEOTIDE SEQUENCE [LARGE SCALE GENOMIC DNA]</scope>
    <source>
        <strain evidence="1 2">I46</strain>
    </source>
</reference>
<gene>
    <name evidence="1" type="ORF">HW566_03395</name>
</gene>
<accession>A0A7D5F5V0</accession>
<proteinExistence type="predicted"/>
<dbReference type="RefSeq" id="WP_178010421.1">
    <property type="nucleotide sequence ID" value="NZ_CP058316.1"/>
</dbReference>
<evidence type="ECO:0000313" key="1">
    <source>
        <dbReference type="EMBL" id="QLD10913.1"/>
    </source>
</evidence>
<dbReference type="EMBL" id="CP058316">
    <property type="protein sequence ID" value="QLD10913.1"/>
    <property type="molecule type" value="Genomic_DNA"/>
</dbReference>
<protein>
    <submittedName>
        <fullName evidence="1">Uncharacterized protein</fullName>
    </submittedName>
</protein>
<dbReference type="Proteomes" id="UP000509638">
    <property type="component" value="Chromosome"/>
</dbReference>
<evidence type="ECO:0000313" key="2">
    <source>
        <dbReference type="Proteomes" id="UP000509638"/>
    </source>
</evidence>
<name>A0A7D5F5V0_9MICO</name>